<dbReference type="EMBL" id="PGGK01000003">
    <property type="protein sequence ID" value="TGC10612.1"/>
    <property type="molecule type" value="Genomic_DNA"/>
</dbReference>
<dbReference type="Proteomes" id="UP000297295">
    <property type="component" value="Unassembled WGS sequence"/>
</dbReference>
<evidence type="ECO:0000313" key="8">
    <source>
        <dbReference type="Proteomes" id="UP000297295"/>
    </source>
</evidence>
<evidence type="ECO:0000313" key="7">
    <source>
        <dbReference type="EMBL" id="TGC10612.1"/>
    </source>
</evidence>
<protein>
    <recommendedName>
        <fullName evidence="9">Membrane protein involved in the export of O-antigen and teichoic acid</fullName>
    </recommendedName>
</protein>
<dbReference type="GO" id="GO:0005886">
    <property type="term" value="C:plasma membrane"/>
    <property type="evidence" value="ECO:0007669"/>
    <property type="project" value="UniProtKB-SubCell"/>
</dbReference>
<comment type="subcellular location">
    <subcellularLocation>
        <location evidence="1">Cell membrane</location>
        <topology evidence="1">Multi-pass membrane protein</topology>
    </subcellularLocation>
</comment>
<feature type="transmembrane region" description="Helical" evidence="6">
    <location>
        <begin position="380"/>
        <end position="402"/>
    </location>
</feature>
<evidence type="ECO:0000256" key="5">
    <source>
        <dbReference type="ARBA" id="ARBA00023136"/>
    </source>
</evidence>
<reference evidence="7 8" key="1">
    <citation type="submission" date="2017-11" db="EMBL/GenBank/DDBJ databases">
        <title>Isolation and Characterization of Methanogenic Archaea from Saline Meromictic Lake at Siberia.</title>
        <authorList>
            <person name="Shen Y."/>
            <person name="Huang H.-H."/>
            <person name="Lai M.-C."/>
            <person name="Chen S.-C."/>
        </authorList>
    </citation>
    <scope>NUCLEOTIDE SEQUENCE [LARGE SCALE GENOMIC DNA]</scope>
    <source>
        <strain evidence="7 8">SY-01</strain>
    </source>
</reference>
<feature type="transmembrane region" description="Helical" evidence="6">
    <location>
        <begin position="66"/>
        <end position="85"/>
    </location>
</feature>
<keyword evidence="8" id="KW-1185">Reference proteome</keyword>
<feature type="transmembrane region" description="Helical" evidence="6">
    <location>
        <begin position="195"/>
        <end position="214"/>
    </location>
</feature>
<name>A0A4E0Q0W8_9EURY</name>
<evidence type="ECO:0000256" key="2">
    <source>
        <dbReference type="ARBA" id="ARBA00022475"/>
    </source>
</evidence>
<evidence type="ECO:0008006" key="9">
    <source>
        <dbReference type="Google" id="ProtNLM"/>
    </source>
</evidence>
<sequence length="438" mass="50796">MTQFFLESNYPNLIKMTRLLKKKYLGHRETIHNFTWRALQIFGKQGITFFIFLLCAKLLTPYEFGIYNYILAVIFLLIIFGDFGISTATSKYVAEYNATDSNKLKLILFNSLIIILALGTILTMLTIVFGSYFLNEKYVYVLYVLPMLFLAPISSLYDGIFRGLKRFRELAIISLFIGFISIFFVYLLVKNYGLTGALISQSLFYLVLVVALFLKYGKINVRFDKQVLKSIFKYSLVIGFTSVAYFLYTKVDLIILGQYGHIEEIGYYEIVNKIFELIKLPTLIIANVLAPTITEYYSKKQYSIVKNKFKRHMFYSFYLGVFLSISLYFIMPYIIEFFFKEYFIRETIYIFNLLLLILPLRIVGTIVGQAHTIATGNAHFSLWTMIPAGIANLFFDIIFIGYYGFIGVVYSTIICFSFAIISFIILYNLKLNKLMQGI</sequence>
<keyword evidence="5 6" id="KW-0472">Membrane</keyword>
<dbReference type="InterPro" id="IPR002797">
    <property type="entry name" value="Polysacc_synth"/>
</dbReference>
<feature type="transmembrane region" description="Helical" evidence="6">
    <location>
        <begin position="315"/>
        <end position="335"/>
    </location>
</feature>
<feature type="transmembrane region" description="Helical" evidence="6">
    <location>
        <begin position="106"/>
        <end position="134"/>
    </location>
</feature>
<evidence type="ECO:0000256" key="4">
    <source>
        <dbReference type="ARBA" id="ARBA00022989"/>
    </source>
</evidence>
<feature type="transmembrane region" description="Helical" evidence="6">
    <location>
        <begin position="170"/>
        <end position="189"/>
    </location>
</feature>
<feature type="transmembrane region" description="Helical" evidence="6">
    <location>
        <begin position="347"/>
        <end position="368"/>
    </location>
</feature>
<dbReference type="InterPro" id="IPR050833">
    <property type="entry name" value="Poly_Biosynth_Transport"/>
</dbReference>
<feature type="transmembrane region" description="Helical" evidence="6">
    <location>
        <begin position="234"/>
        <end position="257"/>
    </location>
</feature>
<accession>A0A4E0Q0W8</accession>
<dbReference type="PANTHER" id="PTHR30250">
    <property type="entry name" value="PST FAMILY PREDICTED COLANIC ACID TRANSPORTER"/>
    <property type="match status" value="1"/>
</dbReference>
<dbReference type="PANTHER" id="PTHR30250:SF11">
    <property type="entry name" value="O-ANTIGEN TRANSPORTER-RELATED"/>
    <property type="match status" value="1"/>
</dbReference>
<keyword evidence="3 6" id="KW-0812">Transmembrane</keyword>
<feature type="transmembrane region" description="Helical" evidence="6">
    <location>
        <begin position="140"/>
        <end position="158"/>
    </location>
</feature>
<gene>
    <name evidence="7" type="ORF">CUN85_03735</name>
</gene>
<keyword evidence="4 6" id="KW-1133">Transmembrane helix</keyword>
<organism evidence="7 8">
    <name type="scientific">Methanolobus halotolerans</name>
    <dbReference type="NCBI Taxonomy" id="2052935"/>
    <lineage>
        <taxon>Archaea</taxon>
        <taxon>Methanobacteriati</taxon>
        <taxon>Methanobacteriota</taxon>
        <taxon>Stenosarchaea group</taxon>
        <taxon>Methanomicrobia</taxon>
        <taxon>Methanosarcinales</taxon>
        <taxon>Methanosarcinaceae</taxon>
        <taxon>Methanolobus</taxon>
    </lineage>
</organism>
<evidence type="ECO:0000256" key="1">
    <source>
        <dbReference type="ARBA" id="ARBA00004651"/>
    </source>
</evidence>
<comment type="caution">
    <text evidence="7">The sequence shown here is derived from an EMBL/GenBank/DDBJ whole genome shotgun (WGS) entry which is preliminary data.</text>
</comment>
<dbReference type="AlphaFoldDB" id="A0A4E0Q0W8"/>
<keyword evidence="2" id="KW-1003">Cell membrane</keyword>
<feature type="transmembrane region" description="Helical" evidence="6">
    <location>
        <begin position="41"/>
        <end position="60"/>
    </location>
</feature>
<evidence type="ECO:0000256" key="3">
    <source>
        <dbReference type="ARBA" id="ARBA00022692"/>
    </source>
</evidence>
<feature type="transmembrane region" description="Helical" evidence="6">
    <location>
        <begin position="277"/>
        <end position="294"/>
    </location>
</feature>
<evidence type="ECO:0000256" key="6">
    <source>
        <dbReference type="SAM" id="Phobius"/>
    </source>
</evidence>
<proteinExistence type="predicted"/>
<dbReference type="Pfam" id="PF01943">
    <property type="entry name" value="Polysacc_synt"/>
    <property type="match status" value="1"/>
</dbReference>
<feature type="transmembrane region" description="Helical" evidence="6">
    <location>
        <begin position="408"/>
        <end position="429"/>
    </location>
</feature>